<dbReference type="PROSITE" id="PS51384">
    <property type="entry name" value="FAD_FR"/>
    <property type="match status" value="1"/>
</dbReference>
<dbReference type="PANTHER" id="PTHR11972">
    <property type="entry name" value="NADPH OXIDASE"/>
    <property type="match status" value="1"/>
</dbReference>
<dbReference type="GO" id="GO:0006811">
    <property type="term" value="P:monoatomic ion transport"/>
    <property type="evidence" value="ECO:0007669"/>
    <property type="project" value="UniProtKB-KW"/>
</dbReference>
<feature type="transmembrane region" description="Helical" evidence="8">
    <location>
        <begin position="530"/>
        <end position="550"/>
    </location>
</feature>
<dbReference type="InterPro" id="IPR013112">
    <property type="entry name" value="FAD-bd_8"/>
</dbReference>
<evidence type="ECO:0000259" key="9">
    <source>
        <dbReference type="PROSITE" id="PS51384"/>
    </source>
</evidence>
<comment type="subcellular location">
    <subcellularLocation>
        <location evidence="1">Membrane</location>
        <topology evidence="1">Multi-pass membrane protein</topology>
    </subcellularLocation>
</comment>
<sequence>MTDAHAQADALVDTRRREFWQTLLALGFDATAACTGAYSGVRLDARVFATGIYHGRASELVLHFLLTHLDTARAQREFADCWPIGGARQARDFRGHVFRWLDELRRAGAEPQDAAASWPGDVPVRRSDVDEGRGLRFEHMLWALASLVARQVLRGPWRRFHGHVGAQDWRGLRELRERYVGRTGDRRRAQDAWRAAQGALAAQLAEVRGRRARAYEDFRASRRRVRSIAEAPPADAAAEEVAAALRRRAERPRDLWRATAGWVDEHGALVEAVESVVGLRANGVRLDGRRHVRVAPAPSMAGEWTRWMDARGVGPFRGDKVDVHVVARMAAACVGALRGALQGDEPGVRLGGGGEPSGPLPRGEGGVVVERSVRAAEARVERLRRLRSRLLAQREEVCCALRALRRAEPSGESSAGRACALVEADSGLPLALPRPRSAPCAPARLADAWAAMLAAPEAANEDADGIPAHAAYPTPGVARVSLVRPAGGRRLVTSSETPLRAKDSTYPDVRPHKRTLLHRFELWMINDGKMYIYLGFWVLLQALLYSLAAVNYSYYPLWQNMHILLGGSFIGARSAALVLHINTALVLLPICRTVISWIRTTPLNRVIPFDHALLFHKLVGYSIILFALVHTGSHYRNYWVVATVTGTPYWRMLFTTGHSITGHIMLFIMIIMGVTGWAKIRRKHFNLFWNLHHLYVIYFACFSIHGGFCLLKSNLPPFCSTGAAFWKYWLFSGVIYLFERLSREFRANVRAKTMKVQKVILHPGKVIEVQFRKPRGFKGLAGQYAFLNCPAVSTQQWHPFTLTSAPEEDYVSVHVRVVGDWTKSFAAALGANDEHWKALEASLGDSDTRGRKAKRPETASKDNRPPRLDAAAAAAATGRDSMAYAPLSARKDNGERRNTALMRNRPNTMLLVDQSGGGNFEDMMAAGAAGGGGSLASRLSQYISGSRRGSMSAKQRTRGSLGAGAFGGQPMDNHNTSNMPTLKQL</sequence>
<dbReference type="GO" id="GO:0006952">
    <property type="term" value="P:defense response"/>
    <property type="evidence" value="ECO:0007669"/>
    <property type="project" value="TreeGrafter"/>
</dbReference>
<dbReference type="GO" id="GO:0043020">
    <property type="term" value="C:NADPH oxidase complex"/>
    <property type="evidence" value="ECO:0007669"/>
    <property type="project" value="TreeGrafter"/>
</dbReference>
<name>A0A9W8LFI3_9FUNG</name>
<evidence type="ECO:0000256" key="3">
    <source>
        <dbReference type="ARBA" id="ARBA00022989"/>
    </source>
</evidence>
<dbReference type="InterPro" id="IPR017938">
    <property type="entry name" value="Riboflavin_synthase-like_b-brl"/>
</dbReference>
<evidence type="ECO:0000256" key="2">
    <source>
        <dbReference type="ARBA" id="ARBA00022692"/>
    </source>
</evidence>
<protein>
    <recommendedName>
        <fullName evidence="9">FAD-binding FR-type domain-containing protein</fullName>
    </recommendedName>
</protein>
<accession>A0A9W8LFI3</accession>
<dbReference type="EMBL" id="JANBUM010000392">
    <property type="protein sequence ID" value="KAJ2777757.1"/>
    <property type="molecule type" value="Genomic_DNA"/>
</dbReference>
<feature type="non-terminal residue" evidence="10">
    <location>
        <position position="1"/>
    </location>
</feature>
<dbReference type="PANTHER" id="PTHR11972:SF153">
    <property type="entry name" value="SUPEROXIDE-GENERATING NADPH OXIDASE HEAVY CHAIN SUBUNIT A"/>
    <property type="match status" value="1"/>
</dbReference>
<evidence type="ECO:0000256" key="7">
    <source>
        <dbReference type="SAM" id="MobiDB-lite"/>
    </source>
</evidence>
<evidence type="ECO:0000256" key="6">
    <source>
        <dbReference type="ARBA" id="ARBA00023136"/>
    </source>
</evidence>
<keyword evidence="5" id="KW-0406">Ion transport</keyword>
<keyword evidence="6 8" id="KW-0472">Membrane</keyword>
<feature type="transmembrane region" description="Helical" evidence="8">
    <location>
        <begin position="612"/>
        <end position="629"/>
    </location>
</feature>
<organism evidence="10 11">
    <name type="scientific">Coemansia interrupta</name>
    <dbReference type="NCBI Taxonomy" id="1126814"/>
    <lineage>
        <taxon>Eukaryota</taxon>
        <taxon>Fungi</taxon>
        <taxon>Fungi incertae sedis</taxon>
        <taxon>Zoopagomycota</taxon>
        <taxon>Kickxellomycotina</taxon>
        <taxon>Kickxellomycetes</taxon>
        <taxon>Kickxellales</taxon>
        <taxon>Kickxellaceae</taxon>
        <taxon>Coemansia</taxon>
    </lineage>
</organism>
<dbReference type="Pfam" id="PF01794">
    <property type="entry name" value="Ferric_reduct"/>
    <property type="match status" value="1"/>
</dbReference>
<feature type="compositionally biased region" description="Basic and acidic residues" evidence="7">
    <location>
        <begin position="846"/>
        <end position="867"/>
    </location>
</feature>
<dbReference type="AlphaFoldDB" id="A0A9W8LFI3"/>
<dbReference type="InterPro" id="IPR050369">
    <property type="entry name" value="RBOH/FRE"/>
</dbReference>
<dbReference type="Pfam" id="PF14661">
    <property type="entry name" value="HAUS6_N"/>
    <property type="match status" value="1"/>
</dbReference>
<keyword evidence="5" id="KW-0813">Transport</keyword>
<evidence type="ECO:0000256" key="8">
    <source>
        <dbReference type="SAM" id="Phobius"/>
    </source>
</evidence>
<dbReference type="InterPro" id="IPR028163">
    <property type="entry name" value="HAUS_6_N"/>
</dbReference>
<evidence type="ECO:0000313" key="10">
    <source>
        <dbReference type="EMBL" id="KAJ2777757.1"/>
    </source>
</evidence>
<keyword evidence="3 8" id="KW-1133">Transmembrane helix</keyword>
<feature type="domain" description="FAD-binding FR-type" evidence="9">
    <location>
        <begin position="749"/>
        <end position="849"/>
    </location>
</feature>
<feature type="compositionally biased region" description="Polar residues" evidence="7">
    <location>
        <begin position="972"/>
        <end position="985"/>
    </location>
</feature>
<comment type="caution">
    <text evidence="10">The sequence shown here is derived from an EMBL/GenBank/DDBJ whole genome shotgun (WGS) entry which is preliminary data.</text>
</comment>
<dbReference type="CDD" id="cd06186">
    <property type="entry name" value="NOX_Duox_like_FAD_NADP"/>
    <property type="match status" value="1"/>
</dbReference>
<evidence type="ECO:0000256" key="4">
    <source>
        <dbReference type="ARBA" id="ARBA00023002"/>
    </source>
</evidence>
<feature type="transmembrane region" description="Helical" evidence="8">
    <location>
        <begin position="687"/>
        <end position="708"/>
    </location>
</feature>
<feature type="transmembrane region" description="Helical" evidence="8">
    <location>
        <begin position="570"/>
        <end position="591"/>
    </location>
</feature>
<evidence type="ECO:0000313" key="11">
    <source>
        <dbReference type="Proteomes" id="UP001140172"/>
    </source>
</evidence>
<feature type="region of interest" description="Disordered" evidence="7">
    <location>
        <begin position="841"/>
        <end position="867"/>
    </location>
</feature>
<feature type="region of interest" description="Disordered" evidence="7">
    <location>
        <begin position="947"/>
        <end position="985"/>
    </location>
</feature>
<dbReference type="SUPFAM" id="SSF63380">
    <property type="entry name" value="Riboflavin synthase domain-like"/>
    <property type="match status" value="1"/>
</dbReference>
<keyword evidence="11" id="KW-1185">Reference proteome</keyword>
<reference evidence="10" key="1">
    <citation type="submission" date="2022-07" db="EMBL/GenBank/DDBJ databases">
        <title>Phylogenomic reconstructions and comparative analyses of Kickxellomycotina fungi.</title>
        <authorList>
            <person name="Reynolds N.K."/>
            <person name="Stajich J.E."/>
            <person name="Barry K."/>
            <person name="Grigoriev I.V."/>
            <person name="Crous P."/>
            <person name="Smith M.E."/>
        </authorList>
    </citation>
    <scope>NUCLEOTIDE SEQUENCE</scope>
    <source>
        <strain evidence="10">BCRC 34489</strain>
    </source>
</reference>
<dbReference type="InterPro" id="IPR013130">
    <property type="entry name" value="Fe3_Rdtase_TM_dom"/>
</dbReference>
<dbReference type="InterPro" id="IPR017927">
    <property type="entry name" value="FAD-bd_FR_type"/>
</dbReference>
<evidence type="ECO:0000256" key="1">
    <source>
        <dbReference type="ARBA" id="ARBA00004141"/>
    </source>
</evidence>
<feature type="transmembrane region" description="Helical" evidence="8">
    <location>
        <begin position="720"/>
        <end position="738"/>
    </location>
</feature>
<proteinExistence type="predicted"/>
<dbReference type="OrthoDB" id="167398at2759"/>
<evidence type="ECO:0000256" key="5">
    <source>
        <dbReference type="ARBA" id="ARBA00023065"/>
    </source>
</evidence>
<feature type="transmembrane region" description="Helical" evidence="8">
    <location>
        <begin position="649"/>
        <end position="675"/>
    </location>
</feature>
<keyword evidence="2 8" id="KW-0812">Transmembrane</keyword>
<gene>
    <name evidence="10" type="ORF">GGI15_004404</name>
</gene>
<dbReference type="Gene3D" id="2.40.30.10">
    <property type="entry name" value="Translation factors"/>
    <property type="match status" value="1"/>
</dbReference>
<dbReference type="Proteomes" id="UP001140172">
    <property type="component" value="Unassembled WGS sequence"/>
</dbReference>
<dbReference type="Pfam" id="PF08022">
    <property type="entry name" value="FAD_binding_8"/>
    <property type="match status" value="1"/>
</dbReference>
<dbReference type="GO" id="GO:0016175">
    <property type="term" value="F:superoxide-generating NAD(P)H oxidase activity"/>
    <property type="evidence" value="ECO:0007669"/>
    <property type="project" value="TreeGrafter"/>
</dbReference>
<dbReference type="GO" id="GO:0042554">
    <property type="term" value="P:superoxide anion generation"/>
    <property type="evidence" value="ECO:0007669"/>
    <property type="project" value="TreeGrafter"/>
</dbReference>
<keyword evidence="4" id="KW-0560">Oxidoreductase</keyword>